<dbReference type="EMBL" id="CP033923">
    <property type="protein sequence ID" value="AZA92007.1"/>
    <property type="molecule type" value="Genomic_DNA"/>
</dbReference>
<gene>
    <name evidence="1" type="ORF">EG343_15935</name>
</gene>
<organism evidence="1 2">
    <name type="scientific">Chryseobacterium nakagawai</name>
    <dbReference type="NCBI Taxonomy" id="1241982"/>
    <lineage>
        <taxon>Bacteria</taxon>
        <taxon>Pseudomonadati</taxon>
        <taxon>Bacteroidota</taxon>
        <taxon>Flavobacteriia</taxon>
        <taxon>Flavobacteriales</taxon>
        <taxon>Weeksellaceae</taxon>
        <taxon>Chryseobacterium group</taxon>
        <taxon>Chryseobacterium</taxon>
    </lineage>
</organism>
<keyword evidence="2" id="KW-1185">Reference proteome</keyword>
<dbReference type="KEGG" id="cnk:EG343_15935"/>
<evidence type="ECO:0000313" key="1">
    <source>
        <dbReference type="EMBL" id="AZA92007.1"/>
    </source>
</evidence>
<name>A0AAD0YNC8_CHRNA</name>
<sequence>MISEQQGKLHQVIFDSIDFKTHRIVAFFSTSNNHKTITHHNYFMRTFQVKKVYCGIIYFYPYS</sequence>
<dbReference type="AlphaFoldDB" id="A0AAD0YNC8"/>
<protein>
    <submittedName>
        <fullName evidence="1">Uncharacterized protein</fullName>
    </submittedName>
</protein>
<dbReference type="Proteomes" id="UP000278288">
    <property type="component" value="Chromosome"/>
</dbReference>
<evidence type="ECO:0000313" key="2">
    <source>
        <dbReference type="Proteomes" id="UP000278288"/>
    </source>
</evidence>
<proteinExistence type="predicted"/>
<reference evidence="1 2" key="1">
    <citation type="submission" date="2018-11" db="EMBL/GenBank/DDBJ databases">
        <title>Proposal to divide the Flavobacteriaceae and reorganize its genera based on Amino Acid Identity values calculated from whole genome sequences.</title>
        <authorList>
            <person name="Nicholson A.C."/>
            <person name="Gulvik C.A."/>
            <person name="Whitney A.M."/>
            <person name="Humrighouse B.W."/>
            <person name="Bell M."/>
            <person name="Holmes B."/>
            <person name="Steigerwalt A.G."/>
            <person name="Villarma A."/>
            <person name="Sheth M."/>
            <person name="Batra D."/>
            <person name="Pryor J."/>
            <person name="Bernardet J.-F."/>
            <person name="Hugo C."/>
            <person name="Kampfer P."/>
            <person name="Newman J."/>
            <person name="McQuiston J.R."/>
        </authorList>
    </citation>
    <scope>NUCLEOTIDE SEQUENCE [LARGE SCALE GENOMIC DNA]</scope>
    <source>
        <strain evidence="1 2">G0041</strain>
    </source>
</reference>
<accession>A0AAD0YNC8</accession>